<evidence type="ECO:0000313" key="2">
    <source>
        <dbReference type="Proteomes" id="UP001152795"/>
    </source>
</evidence>
<dbReference type="InterPro" id="IPR041090">
    <property type="entry name" value="DUF5578"/>
</dbReference>
<dbReference type="OrthoDB" id="278163at2759"/>
<name>A0A6S7KDW6_PARCT</name>
<dbReference type="AlphaFoldDB" id="A0A6S7KDW6"/>
<dbReference type="Pfam" id="PF17741">
    <property type="entry name" value="DUF5578"/>
    <property type="match status" value="1"/>
</dbReference>
<gene>
    <name evidence="1" type="ORF">PACLA_8A068166</name>
</gene>
<evidence type="ECO:0000313" key="1">
    <source>
        <dbReference type="EMBL" id="CAB4043635.1"/>
    </source>
</evidence>
<reference evidence="1" key="1">
    <citation type="submission" date="2020-04" db="EMBL/GenBank/DDBJ databases">
        <authorList>
            <person name="Alioto T."/>
            <person name="Alioto T."/>
            <person name="Gomez Garrido J."/>
        </authorList>
    </citation>
    <scope>NUCLEOTIDE SEQUENCE</scope>
    <source>
        <strain evidence="1">A484AB</strain>
    </source>
</reference>
<comment type="caution">
    <text evidence="1">The sequence shown here is derived from an EMBL/GenBank/DDBJ whole genome shotgun (WGS) entry which is preliminary data.</text>
</comment>
<sequence length="98" mass="10864">MLLRSLHLEVQYEASELIKDLMRYDVQLAVLKGLVALLKPSKEDIQADKPEILSDPTMPDFGAPLSVYVQQAAACKVIRILAQQSPEVAESLVQVCEI</sequence>
<proteinExistence type="predicted"/>
<dbReference type="PANTHER" id="PTHR34258:SF1">
    <property type="entry name" value="ARMADILLO-LIKE HELICAL DOMAIN CONTAINING PROTEIN 1"/>
    <property type="match status" value="1"/>
</dbReference>
<dbReference type="PANTHER" id="PTHR34258">
    <property type="entry name" value="ARMADILLO-LIKE HELICAL DOMAIN CONTAINING PROTEIN 1"/>
    <property type="match status" value="1"/>
</dbReference>
<dbReference type="EMBL" id="CACRXK020032792">
    <property type="protein sequence ID" value="CAB4043635.1"/>
    <property type="molecule type" value="Genomic_DNA"/>
</dbReference>
<accession>A0A6S7KDW6</accession>
<dbReference type="Proteomes" id="UP001152795">
    <property type="component" value="Unassembled WGS sequence"/>
</dbReference>
<keyword evidence="2" id="KW-1185">Reference proteome</keyword>
<organism evidence="1 2">
    <name type="scientific">Paramuricea clavata</name>
    <name type="common">Red gorgonian</name>
    <name type="synonym">Violescent sea-whip</name>
    <dbReference type="NCBI Taxonomy" id="317549"/>
    <lineage>
        <taxon>Eukaryota</taxon>
        <taxon>Metazoa</taxon>
        <taxon>Cnidaria</taxon>
        <taxon>Anthozoa</taxon>
        <taxon>Octocorallia</taxon>
        <taxon>Malacalcyonacea</taxon>
        <taxon>Plexauridae</taxon>
        <taxon>Paramuricea</taxon>
    </lineage>
</organism>
<protein>
    <submittedName>
        <fullName evidence="1">Armadillo-like helical domain containing 1 isoform X1</fullName>
    </submittedName>
</protein>